<protein>
    <submittedName>
        <fullName evidence="1">Uncharacterized protein</fullName>
    </submittedName>
</protein>
<reference evidence="1" key="2">
    <citation type="submission" date="2004-02" db="EMBL/GenBank/DDBJ databases">
        <authorList>
            <person name="Stowe-Evans E."/>
            <person name="Ford J."/>
            <person name="Kehoe D.M."/>
        </authorList>
    </citation>
    <scope>NUCLEOTIDE SEQUENCE</scope>
    <source>
        <strain evidence="1">FD33</strain>
    </source>
</reference>
<evidence type="ECO:0000313" key="1">
    <source>
        <dbReference type="EMBL" id="AAT41874.1"/>
    </source>
</evidence>
<dbReference type="Gene3D" id="2.160.20.10">
    <property type="entry name" value="Single-stranded right-handed beta-helix, Pectin lyase-like"/>
    <property type="match status" value="2"/>
</dbReference>
<sequence length="738" mass="74705">MAHRHFLIHLASEMPGIFKSMQQIYRLIGASGRISSGIFANSESGTQGAGGNITIDTQNLYVANGARMAVSTFNSKDGGILTVKAKEIELVGGAASVGSSGLFANVESRATGNGGQLLVDTDSLQMAGGAQIAALTFGSGNAGTVQVKANQMQLSGSSPGGSPTGLLANVESGAKGNGGNLFIDTQSLQLINGAQIGTGTFSSGNAGDLNIQANDVELIGSSSKAPSMIFTTVTSNATGKGGNLNLDTQTLRLIDGGQIASSTAGSGNAGNLTVKATDIEAVGYSKQGRSGLFASAIQGNGDGGNLAIATDNLTLKDGGIISASNFHSINSNISPGQGKAGNIQIAAGAILLDNTSAENPASITASTLSGGGGNIFLNVQQSLTARNGSQISADTKGSGDGGSININADSLEFTTGAYLTTSTAGKGNAGLINIDARSMLFDGYSNGLFTGAFSEAKAESQGNGGNIQVTSDILQLNNQARISTNSAGLGQAGNITINSRQIKTNQGNIVATSTKTGGGNLNITSNLLLLNNNSLISTSVLDSNGGGGNIYINSDFVLAHNHSDIRANAVFGPGGNIQIQTQGIFFSPDSKIDASSQFGVNGIVTITNLETSKNIANIELSKNIVDSNQQIAASCRGDRANNFVVTGRGGLPENPTDAILGKTVWTDLRELSPKVGVEAKVGGNKQEVLPQISQNTPSVIIEAQGWTVNSNGQLELIANSVNTIPPVSSNSAPTCSAI</sequence>
<name>Q6H095_MICDP</name>
<dbReference type="SUPFAM" id="SSF51126">
    <property type="entry name" value="Pectin lyase-like"/>
    <property type="match status" value="3"/>
</dbReference>
<dbReference type="AlphaFoldDB" id="Q6H095"/>
<organism evidence="1">
    <name type="scientific">Microchaete diplosiphon</name>
    <name type="common">Fremyella diplosiphon</name>
    <dbReference type="NCBI Taxonomy" id="1197"/>
    <lineage>
        <taxon>Bacteria</taxon>
        <taxon>Bacillati</taxon>
        <taxon>Cyanobacteriota</taxon>
        <taxon>Cyanophyceae</taxon>
        <taxon>Nostocales</taxon>
        <taxon>Rivulariaceae</taxon>
        <taxon>Microchaete</taxon>
    </lineage>
</organism>
<accession>Q6H095</accession>
<dbReference type="InterPro" id="IPR011050">
    <property type="entry name" value="Pectin_lyase_fold/virulence"/>
</dbReference>
<dbReference type="InterPro" id="IPR012334">
    <property type="entry name" value="Pectin_lyas_fold"/>
</dbReference>
<reference evidence="1" key="1">
    <citation type="journal article" date="2004" name="J. Bacteriol.">
        <title>Genomic DNA microarray analysis: identification of new genes regulated by light color in the cyanobacterium Fremyella diplosiphon.</title>
        <authorList>
            <person name="Stowe-Evans E.L."/>
            <person name="Ford J."/>
            <person name="Kehoe D.M."/>
        </authorList>
    </citation>
    <scope>NUCLEOTIDE SEQUENCE</scope>
    <source>
        <strain evidence="1">FD33</strain>
    </source>
</reference>
<proteinExistence type="predicted"/>
<dbReference type="EMBL" id="AY548434">
    <property type="protein sequence ID" value="AAT41874.1"/>
    <property type="molecule type" value="Genomic_DNA"/>
</dbReference>